<keyword evidence="3" id="KW-1185">Reference proteome</keyword>
<protein>
    <submittedName>
        <fullName evidence="2">Uncharacterized protein</fullName>
    </submittedName>
</protein>
<organism evidence="2 3">
    <name type="scientific">Eiseniibacteriota bacterium</name>
    <dbReference type="NCBI Taxonomy" id="2212470"/>
    <lineage>
        <taxon>Bacteria</taxon>
        <taxon>Candidatus Eiseniibacteriota</taxon>
    </lineage>
</organism>
<gene>
    <name evidence="2" type="ORF">ACFL2Z_04480</name>
</gene>
<evidence type="ECO:0000313" key="3">
    <source>
        <dbReference type="Proteomes" id="UP001594288"/>
    </source>
</evidence>
<comment type="caution">
    <text evidence="2">The sequence shown here is derived from an EMBL/GenBank/DDBJ whole genome shotgun (WGS) entry which is preliminary data.</text>
</comment>
<evidence type="ECO:0000313" key="2">
    <source>
        <dbReference type="EMBL" id="MFC1800150.1"/>
    </source>
</evidence>
<evidence type="ECO:0000256" key="1">
    <source>
        <dbReference type="SAM" id="SignalP"/>
    </source>
</evidence>
<name>A0ABV6YQ26_UNCEI</name>
<feature type="signal peptide" evidence="1">
    <location>
        <begin position="1"/>
        <end position="30"/>
    </location>
</feature>
<proteinExistence type="predicted"/>
<sequence>MKWFAALGFTIAIIWIVAAPLAAQSTPACTDIVNQATATYMIGAEEFTKDSNPTSTLVAQLLDVSVVWQDVASITVSPGDAGQVLTFLVTNTGNATDSFLLEGLSILPDDDFNPILGDIYLDSNGSGTKGPALVPVAL</sequence>
<feature type="chain" id="PRO_5047184545" evidence="1">
    <location>
        <begin position="31"/>
        <end position="138"/>
    </location>
</feature>
<reference evidence="2 3" key="1">
    <citation type="submission" date="2024-09" db="EMBL/GenBank/DDBJ databases">
        <authorList>
            <person name="D'Angelo T."/>
        </authorList>
    </citation>
    <scope>NUCLEOTIDE SEQUENCE [LARGE SCALE GENOMIC DNA]</scope>
    <source>
        <strain evidence="2">SAG AM-311-F02</strain>
    </source>
</reference>
<accession>A0ABV6YQ26</accession>
<dbReference type="Proteomes" id="UP001594288">
    <property type="component" value="Unassembled WGS sequence"/>
</dbReference>
<keyword evidence="1" id="KW-0732">Signal</keyword>
<dbReference type="EMBL" id="JBHPEI010000074">
    <property type="protein sequence ID" value="MFC1800150.1"/>
    <property type="molecule type" value="Genomic_DNA"/>
</dbReference>